<proteinExistence type="predicted"/>
<dbReference type="EMBL" id="KZ857980">
    <property type="protein sequence ID" value="RDX39364.1"/>
    <property type="molecule type" value="Genomic_DNA"/>
</dbReference>
<dbReference type="Proteomes" id="UP000256964">
    <property type="component" value="Unassembled WGS sequence"/>
</dbReference>
<feature type="non-terminal residue" evidence="1">
    <location>
        <position position="1"/>
    </location>
</feature>
<dbReference type="AlphaFoldDB" id="A0A371CGF6"/>
<gene>
    <name evidence="1" type="ORF">OH76DRAFT_1491264</name>
</gene>
<keyword evidence="2" id="KW-1185">Reference proteome</keyword>
<accession>A0A371CGF6</accession>
<dbReference type="OrthoDB" id="2718733at2759"/>
<organism evidence="1 2">
    <name type="scientific">Lentinus brumalis</name>
    <dbReference type="NCBI Taxonomy" id="2498619"/>
    <lineage>
        <taxon>Eukaryota</taxon>
        <taxon>Fungi</taxon>
        <taxon>Dikarya</taxon>
        <taxon>Basidiomycota</taxon>
        <taxon>Agaricomycotina</taxon>
        <taxon>Agaricomycetes</taxon>
        <taxon>Polyporales</taxon>
        <taxon>Polyporaceae</taxon>
        <taxon>Lentinus</taxon>
    </lineage>
</organism>
<reference evidence="1 2" key="1">
    <citation type="journal article" date="2018" name="Biotechnol. Biofuels">
        <title>Integrative visual omics of the white-rot fungus Polyporus brumalis exposes the biotechnological potential of its oxidative enzymes for delignifying raw plant biomass.</title>
        <authorList>
            <person name="Miyauchi S."/>
            <person name="Rancon A."/>
            <person name="Drula E."/>
            <person name="Hage H."/>
            <person name="Chaduli D."/>
            <person name="Favel A."/>
            <person name="Grisel S."/>
            <person name="Henrissat B."/>
            <person name="Herpoel-Gimbert I."/>
            <person name="Ruiz-Duenas F.J."/>
            <person name="Chevret D."/>
            <person name="Hainaut M."/>
            <person name="Lin J."/>
            <person name="Wang M."/>
            <person name="Pangilinan J."/>
            <person name="Lipzen A."/>
            <person name="Lesage-Meessen L."/>
            <person name="Navarro D."/>
            <person name="Riley R."/>
            <person name="Grigoriev I.V."/>
            <person name="Zhou S."/>
            <person name="Raouche S."/>
            <person name="Rosso M.N."/>
        </authorList>
    </citation>
    <scope>NUCLEOTIDE SEQUENCE [LARGE SCALE GENOMIC DNA]</scope>
    <source>
        <strain evidence="1 2">BRFM 1820</strain>
    </source>
</reference>
<protein>
    <submittedName>
        <fullName evidence="1">Uncharacterized protein</fullName>
    </submittedName>
</protein>
<sequence length="248" mass="27851">GKKQVVLGDFVEIVLLENIIAPLTDVARVRLDGVNLPFLTPSARWIRQDVTVAQANKVRNCVLLGVDDQGVACCSSEHCTSGTFYYPEEQPLRYCTHCERWYHVRCMRQIGTVASIRSLTYAQGSEPPSWIVWKAPSTTPSHVASDLEHLVTLPIQRGYLLGPPGAHPLLSFEMFSIALRQAVRSRRFKAPTTTTEAEVVLQNMLKTTLLENNDLSLREATAALHWLARVPMGQRPIYECPRRAHHVL</sequence>
<evidence type="ECO:0000313" key="1">
    <source>
        <dbReference type="EMBL" id="RDX39364.1"/>
    </source>
</evidence>
<evidence type="ECO:0000313" key="2">
    <source>
        <dbReference type="Proteomes" id="UP000256964"/>
    </source>
</evidence>
<name>A0A371CGF6_9APHY</name>